<dbReference type="InterPro" id="IPR003959">
    <property type="entry name" value="ATPase_AAA_core"/>
</dbReference>
<dbReference type="InterPro" id="IPR001270">
    <property type="entry name" value="ClpA/B"/>
</dbReference>
<keyword evidence="3" id="KW-0067">ATP-binding</keyword>
<dbReference type="InterPro" id="IPR019489">
    <property type="entry name" value="Clp_ATPase_C"/>
</dbReference>
<dbReference type="SMART" id="SM00382">
    <property type="entry name" value="AAA"/>
    <property type="match status" value="2"/>
</dbReference>
<feature type="domain" description="AAA+ ATPase" evidence="6">
    <location>
        <begin position="602"/>
        <end position="772"/>
    </location>
</feature>
<dbReference type="Pfam" id="PF10431">
    <property type="entry name" value="ClpB_D2-small"/>
    <property type="match status" value="1"/>
</dbReference>
<keyword evidence="5" id="KW-0812">Transmembrane</keyword>
<accession>A0A2M8EIL9</accession>
<dbReference type="InterPro" id="IPR027417">
    <property type="entry name" value="P-loop_NTPase"/>
</dbReference>
<evidence type="ECO:0000256" key="1">
    <source>
        <dbReference type="ARBA" id="ARBA00022737"/>
    </source>
</evidence>
<keyword evidence="5" id="KW-0472">Membrane</keyword>
<dbReference type="SUPFAM" id="SSF52540">
    <property type="entry name" value="P-loop containing nucleoside triphosphate hydrolases"/>
    <property type="match status" value="2"/>
</dbReference>
<dbReference type="Gene3D" id="3.40.50.300">
    <property type="entry name" value="P-loop containing nucleotide triphosphate hydrolases"/>
    <property type="match status" value="2"/>
</dbReference>
<dbReference type="InterPro" id="IPR050130">
    <property type="entry name" value="ClpA_ClpB"/>
</dbReference>
<gene>
    <name evidence="8" type="ORF">CO059_02235</name>
</gene>
<feature type="domain" description="Clp ATPase C-terminal" evidence="7">
    <location>
        <begin position="771"/>
        <end position="855"/>
    </location>
</feature>
<dbReference type="AlphaFoldDB" id="A0A2M8EIL9"/>
<keyword evidence="4" id="KW-0143">Chaperone</keyword>
<dbReference type="GO" id="GO:0005737">
    <property type="term" value="C:cytoplasm"/>
    <property type="evidence" value="ECO:0007669"/>
    <property type="project" value="TreeGrafter"/>
</dbReference>
<evidence type="ECO:0000256" key="2">
    <source>
        <dbReference type="ARBA" id="ARBA00022741"/>
    </source>
</evidence>
<feature type="transmembrane region" description="Helical" evidence="5">
    <location>
        <begin position="118"/>
        <end position="136"/>
    </location>
</feature>
<dbReference type="Pfam" id="PF00004">
    <property type="entry name" value="AAA"/>
    <property type="match status" value="1"/>
</dbReference>
<dbReference type="CDD" id="cd00009">
    <property type="entry name" value="AAA"/>
    <property type="match status" value="1"/>
</dbReference>
<evidence type="ECO:0000256" key="5">
    <source>
        <dbReference type="SAM" id="Phobius"/>
    </source>
</evidence>
<dbReference type="Gene3D" id="1.10.8.60">
    <property type="match status" value="2"/>
</dbReference>
<dbReference type="SMART" id="SM01086">
    <property type="entry name" value="ClpB_D2-small"/>
    <property type="match status" value="1"/>
</dbReference>
<evidence type="ECO:0000256" key="3">
    <source>
        <dbReference type="ARBA" id="ARBA00022840"/>
    </source>
</evidence>
<keyword evidence="2" id="KW-0547">Nucleotide-binding</keyword>
<comment type="caution">
    <text evidence="8">The sequence shown here is derived from an EMBL/GenBank/DDBJ whole genome shotgun (WGS) entry which is preliminary data.</text>
</comment>
<evidence type="ECO:0000259" key="7">
    <source>
        <dbReference type="SMART" id="SM01086"/>
    </source>
</evidence>
<dbReference type="PANTHER" id="PTHR11638">
    <property type="entry name" value="ATP-DEPENDENT CLP PROTEASE"/>
    <property type="match status" value="1"/>
</dbReference>
<dbReference type="InterPro" id="IPR003593">
    <property type="entry name" value="AAA+_ATPase"/>
</dbReference>
<evidence type="ECO:0000256" key="4">
    <source>
        <dbReference type="ARBA" id="ARBA00023186"/>
    </source>
</evidence>
<feature type="transmembrane region" description="Helical" evidence="5">
    <location>
        <begin position="83"/>
        <end position="106"/>
    </location>
</feature>
<protein>
    <recommendedName>
        <fullName evidence="10">Clp R domain-containing protein</fullName>
    </recommendedName>
</protein>
<proteinExistence type="predicted"/>
<dbReference type="GO" id="GO:0016887">
    <property type="term" value="F:ATP hydrolysis activity"/>
    <property type="evidence" value="ECO:0007669"/>
    <property type="project" value="InterPro"/>
</dbReference>
<dbReference type="PANTHER" id="PTHR11638:SF18">
    <property type="entry name" value="HEAT SHOCK PROTEIN 104"/>
    <property type="match status" value="1"/>
</dbReference>
<organism evidence="8 9">
    <name type="scientific">candidate division WWE3 bacterium CG_4_9_14_0_2_um_filter_48_10</name>
    <dbReference type="NCBI Taxonomy" id="1975078"/>
    <lineage>
        <taxon>Bacteria</taxon>
        <taxon>Katanobacteria</taxon>
    </lineage>
</organism>
<feature type="transmembrane region" description="Helical" evidence="5">
    <location>
        <begin position="42"/>
        <end position="63"/>
    </location>
</feature>
<dbReference type="Proteomes" id="UP000228781">
    <property type="component" value="Unassembled WGS sequence"/>
</dbReference>
<dbReference type="GO" id="GO:0034605">
    <property type="term" value="P:cellular response to heat"/>
    <property type="evidence" value="ECO:0007669"/>
    <property type="project" value="TreeGrafter"/>
</dbReference>
<keyword evidence="1" id="KW-0677">Repeat</keyword>
<feature type="domain" description="AAA+ ATPase" evidence="6">
    <location>
        <begin position="325"/>
        <end position="468"/>
    </location>
</feature>
<dbReference type="Pfam" id="PF17871">
    <property type="entry name" value="AAA_lid_9"/>
    <property type="match status" value="1"/>
</dbReference>
<dbReference type="PRINTS" id="PR00300">
    <property type="entry name" value="CLPPROTEASEA"/>
</dbReference>
<evidence type="ECO:0000313" key="8">
    <source>
        <dbReference type="EMBL" id="PJC22546.1"/>
    </source>
</evidence>
<dbReference type="Pfam" id="PF07724">
    <property type="entry name" value="AAA_2"/>
    <property type="match status" value="1"/>
</dbReference>
<evidence type="ECO:0008006" key="10">
    <source>
        <dbReference type="Google" id="ProtNLM"/>
    </source>
</evidence>
<evidence type="ECO:0000313" key="9">
    <source>
        <dbReference type="Proteomes" id="UP000228781"/>
    </source>
</evidence>
<dbReference type="FunFam" id="3.40.50.300:FF:000025">
    <property type="entry name" value="ATP-dependent Clp protease subunit"/>
    <property type="match status" value="1"/>
</dbReference>
<sequence length="858" mass="96501">MALQQVKHAAQETAFWVKCFFYLPYLWYVEGSTTFIRTLYRLLIYLDQAFAVTLMVWFFFVPLFGDYTLLGRFLAFPFRLGRIIIGAVAVVIAELSLLTLFVLWLISPFAFLWRYPELGILGIAVAWVFAFAWRLGKPYRLITEPYKETSYISDYCDEAARGVIKTAKDSVDLLQRLLGNRALADFLVRLGPDDIAPEKFSHLKLQEVYKTTYELACELGSNSVCLSHLFTALLKLAGTRFEDAYQVLLWERRCQGWSRRPFIWDPEYEVGPIGGVNRGWTGRVTPTLDAFSTDLTLEAAKGRLKLMIGKKRPFAEAARVLARARKSNALLVGPPGSGKNSLVEGIAQAVIKGAEEESFRGRRVIELDCGALIAGAKSQGELGERLQQIIREIESSRGIILFIDEIHNLVVAGGDVETAFIFNSLRPHLSTGKFQMVGATSWENYRKYITPNEAFAQVFEIVEVPAATKEESVEILEYQSLELERINKKAKISFPAIRAAVEMADRLIYERVLPDKALNVLEEAVLEKQNAGGGVVGAEDIAKIIAAKTHLPVTKITQKEAKELLTLEERIHRGLINQEEAVKAVSDALRRARAGLREEEKPIASFLFVGPTGVGKTELSKILAEVYFGNQDLMVRVDMSEFADLKNIYRLIGSPPGSETEEPGQLTEAIRQRPFSLVLLDEFEKAHPQISNLFLQVFDDGRLTDGRGETVNFTNTIIIATSNAGTKFIQDQLMSGRTIEEFQIEFLEELREIFPPELLNRFDGVMVFKPLSPEHIRKIVELKIKGVEKDLKDKEIKLSATAEFIDRVAQLGYAPEWGARPLTRVIQDRVQAVLAKKMLTGEIKEGQTVTLDLKFLES</sequence>
<keyword evidence="5" id="KW-1133">Transmembrane helix</keyword>
<name>A0A2M8EIL9_UNCKA</name>
<reference evidence="9" key="1">
    <citation type="submission" date="2017-09" db="EMBL/GenBank/DDBJ databases">
        <title>Depth-based differentiation of microbial function through sediment-hosted aquifers and enrichment of novel symbionts in the deep terrestrial subsurface.</title>
        <authorList>
            <person name="Probst A.J."/>
            <person name="Ladd B."/>
            <person name="Jarett J.K."/>
            <person name="Geller-Mcgrath D.E."/>
            <person name="Sieber C.M.K."/>
            <person name="Emerson J.B."/>
            <person name="Anantharaman K."/>
            <person name="Thomas B.C."/>
            <person name="Malmstrom R."/>
            <person name="Stieglmeier M."/>
            <person name="Klingl A."/>
            <person name="Woyke T."/>
            <person name="Ryan C.M."/>
            <person name="Banfield J.F."/>
        </authorList>
    </citation>
    <scope>NUCLEOTIDE SEQUENCE [LARGE SCALE GENOMIC DNA]</scope>
</reference>
<dbReference type="GO" id="GO:0005524">
    <property type="term" value="F:ATP binding"/>
    <property type="evidence" value="ECO:0007669"/>
    <property type="project" value="UniProtKB-KW"/>
</dbReference>
<dbReference type="CDD" id="cd19499">
    <property type="entry name" value="RecA-like_ClpB_Hsp104-like"/>
    <property type="match status" value="1"/>
</dbReference>
<dbReference type="InterPro" id="IPR041546">
    <property type="entry name" value="ClpA/ClpB_AAA_lid"/>
</dbReference>
<dbReference type="EMBL" id="PFSK01000032">
    <property type="protein sequence ID" value="PJC22546.1"/>
    <property type="molecule type" value="Genomic_DNA"/>
</dbReference>
<evidence type="ECO:0000259" key="6">
    <source>
        <dbReference type="SMART" id="SM00382"/>
    </source>
</evidence>